<dbReference type="PROSITE" id="PS50075">
    <property type="entry name" value="CARRIER"/>
    <property type="match status" value="1"/>
</dbReference>
<protein>
    <submittedName>
        <fullName evidence="4">Acyl carrier protein</fullName>
    </submittedName>
</protein>
<evidence type="ECO:0000256" key="1">
    <source>
        <dbReference type="ARBA" id="ARBA00022450"/>
    </source>
</evidence>
<dbReference type="KEGG" id="salw:CP975_00350"/>
<keyword evidence="1" id="KW-0596">Phosphopantetheine</keyword>
<evidence type="ECO:0000256" key="2">
    <source>
        <dbReference type="ARBA" id="ARBA00022553"/>
    </source>
</evidence>
<dbReference type="PROSITE" id="PS00012">
    <property type="entry name" value="PHOSPHOPANTETHEINE"/>
    <property type="match status" value="1"/>
</dbReference>
<dbReference type="Gene3D" id="1.10.1200.10">
    <property type="entry name" value="ACP-like"/>
    <property type="match status" value="1"/>
</dbReference>
<keyword evidence="2" id="KW-0597">Phosphoprotein</keyword>
<dbReference type="Pfam" id="PF00550">
    <property type="entry name" value="PP-binding"/>
    <property type="match status" value="1"/>
</dbReference>
<sequence>MSDRMAELRDMAADIFTVEPEEVERAASFTEDLGADSLLAVELLSRIEQRYHVMIEASDLEKMTDLSSTYKVVADAAGW</sequence>
<gene>
    <name evidence="4" type="ORF">CP975_00350</name>
</gene>
<evidence type="ECO:0000259" key="3">
    <source>
        <dbReference type="PROSITE" id="PS50075"/>
    </source>
</evidence>
<dbReference type="InterPro" id="IPR036736">
    <property type="entry name" value="ACP-like_sf"/>
</dbReference>
<evidence type="ECO:0000313" key="5">
    <source>
        <dbReference type="Proteomes" id="UP000326553"/>
    </source>
</evidence>
<proteinExistence type="predicted"/>
<evidence type="ECO:0000313" key="4">
    <source>
        <dbReference type="EMBL" id="QEV22010.1"/>
    </source>
</evidence>
<organism evidence="4 5">
    <name type="scientific">Streptomyces alboniger</name>
    <dbReference type="NCBI Taxonomy" id="132473"/>
    <lineage>
        <taxon>Bacteria</taxon>
        <taxon>Bacillati</taxon>
        <taxon>Actinomycetota</taxon>
        <taxon>Actinomycetes</taxon>
        <taxon>Kitasatosporales</taxon>
        <taxon>Streptomycetaceae</taxon>
        <taxon>Streptomyces</taxon>
        <taxon>Streptomyces aurantiacus group</taxon>
    </lineage>
</organism>
<name>A0A5J6HUK1_STRAD</name>
<feature type="domain" description="Carrier" evidence="3">
    <location>
        <begin position="1"/>
        <end position="79"/>
    </location>
</feature>
<accession>A0A5J6HUK1</accession>
<dbReference type="AlphaFoldDB" id="A0A5J6HUK1"/>
<reference evidence="4 5" key="1">
    <citation type="submission" date="2017-09" db="EMBL/GenBank/DDBJ databases">
        <authorList>
            <person name="Lee N."/>
            <person name="Cho B.-K."/>
        </authorList>
    </citation>
    <scope>NUCLEOTIDE SEQUENCE [LARGE SCALE GENOMIC DNA]</scope>
    <source>
        <strain evidence="4 5">ATCC 12461</strain>
    </source>
</reference>
<dbReference type="SUPFAM" id="SSF47336">
    <property type="entry name" value="ACP-like"/>
    <property type="match status" value="1"/>
</dbReference>
<dbReference type="EMBL" id="CP023695">
    <property type="protein sequence ID" value="QEV22010.1"/>
    <property type="molecule type" value="Genomic_DNA"/>
</dbReference>
<dbReference type="InterPro" id="IPR006162">
    <property type="entry name" value="Ppantetheine_attach_site"/>
</dbReference>
<dbReference type="Proteomes" id="UP000326553">
    <property type="component" value="Chromosome"/>
</dbReference>
<keyword evidence="5" id="KW-1185">Reference proteome</keyword>
<dbReference type="InterPro" id="IPR009081">
    <property type="entry name" value="PP-bd_ACP"/>
</dbReference>